<evidence type="ECO:0000313" key="13">
    <source>
        <dbReference type="Proteomes" id="UP000738349"/>
    </source>
</evidence>
<dbReference type="GO" id="GO:0044205">
    <property type="term" value="P:'de novo' UMP biosynthetic process"/>
    <property type="evidence" value="ECO:0007669"/>
    <property type="project" value="InterPro"/>
</dbReference>
<dbReference type="GO" id="GO:0005829">
    <property type="term" value="C:cytosol"/>
    <property type="evidence" value="ECO:0007669"/>
    <property type="project" value="TreeGrafter"/>
</dbReference>
<feature type="binding site" evidence="10">
    <location>
        <position position="66"/>
    </location>
    <ligand>
        <name>substrate</name>
    </ligand>
</feature>
<comment type="pathway">
    <text evidence="1">Pyrimidine metabolism; UMP biosynthesis via de novo pathway; UMP from orotate: step 2/2.</text>
</comment>
<keyword evidence="7" id="KW-0456">Lyase</keyword>
<sequence>MTTSGSRTDVCVEIARKNDLHHAVMGFVATQSLGAGSKTQESQTDEDFVVFTTGVNRNQKEDNLGQQYQTPANAIKGGSDFIITGRGIHVADDLVAAAKLYQKEGWEAYEERVG</sequence>
<keyword evidence="6" id="KW-0665">Pyrimidine biosynthesis</keyword>
<accession>A0A9P9IZL8</accession>
<comment type="similarity">
    <text evidence="2">Belongs to the OMP decarboxylase family.</text>
</comment>
<dbReference type="SUPFAM" id="SSF51366">
    <property type="entry name" value="Ribulose-phoshate binding barrel"/>
    <property type="match status" value="1"/>
</dbReference>
<keyword evidence="5" id="KW-0210">Decarboxylase</keyword>
<protein>
    <recommendedName>
        <fullName evidence="4">Orotidine 5'-phosphate decarboxylase</fullName>
        <ecNumber evidence="3">4.1.1.23</ecNumber>
    </recommendedName>
    <alternativeName>
        <fullName evidence="9">OMP decarboxylase</fullName>
    </alternativeName>
    <alternativeName>
        <fullName evidence="8">Uridine 5'-monophosphate synthase</fullName>
    </alternativeName>
</protein>
<feature type="domain" description="Orotidine 5'-phosphate decarboxylase" evidence="11">
    <location>
        <begin position="7"/>
        <end position="100"/>
    </location>
</feature>
<evidence type="ECO:0000256" key="9">
    <source>
        <dbReference type="ARBA" id="ARBA00033428"/>
    </source>
</evidence>
<evidence type="ECO:0000256" key="5">
    <source>
        <dbReference type="ARBA" id="ARBA00022793"/>
    </source>
</evidence>
<evidence type="ECO:0000256" key="8">
    <source>
        <dbReference type="ARBA" id="ARBA00031744"/>
    </source>
</evidence>
<feature type="binding site" evidence="10">
    <location>
        <position position="86"/>
    </location>
    <ligand>
        <name>substrate</name>
    </ligand>
</feature>
<dbReference type="PANTHER" id="PTHR32119:SF2">
    <property type="entry name" value="OROTIDINE 5'-PHOSPHATE DECARBOXYLASE"/>
    <property type="match status" value="1"/>
</dbReference>
<evidence type="ECO:0000256" key="4">
    <source>
        <dbReference type="ARBA" id="ARBA00021923"/>
    </source>
</evidence>
<proteinExistence type="inferred from homology"/>
<dbReference type="Gene3D" id="3.20.20.70">
    <property type="entry name" value="Aldolase class I"/>
    <property type="match status" value="1"/>
</dbReference>
<dbReference type="Proteomes" id="UP000738349">
    <property type="component" value="Unassembled WGS sequence"/>
</dbReference>
<dbReference type="AlphaFoldDB" id="A0A9P9IZL8"/>
<dbReference type="Pfam" id="PF00215">
    <property type="entry name" value="OMPdecase"/>
    <property type="match status" value="1"/>
</dbReference>
<dbReference type="GO" id="GO:0006207">
    <property type="term" value="P:'de novo' pyrimidine nucleobase biosynthetic process"/>
    <property type="evidence" value="ECO:0007669"/>
    <property type="project" value="InterPro"/>
</dbReference>
<evidence type="ECO:0000256" key="3">
    <source>
        <dbReference type="ARBA" id="ARBA00012321"/>
    </source>
</evidence>
<comment type="caution">
    <text evidence="12">The sequence shown here is derived from an EMBL/GenBank/DDBJ whole genome shotgun (WGS) entry which is preliminary data.</text>
</comment>
<evidence type="ECO:0000256" key="2">
    <source>
        <dbReference type="ARBA" id="ARBA00011018"/>
    </source>
</evidence>
<keyword evidence="13" id="KW-1185">Reference proteome</keyword>
<dbReference type="InterPro" id="IPR013785">
    <property type="entry name" value="Aldolase_TIM"/>
</dbReference>
<evidence type="ECO:0000256" key="1">
    <source>
        <dbReference type="ARBA" id="ARBA00004861"/>
    </source>
</evidence>
<dbReference type="GO" id="GO:0004590">
    <property type="term" value="F:orotidine-5'-phosphate decarboxylase activity"/>
    <property type="evidence" value="ECO:0007669"/>
    <property type="project" value="UniProtKB-EC"/>
</dbReference>
<dbReference type="InterPro" id="IPR014732">
    <property type="entry name" value="OMPdecase"/>
</dbReference>
<gene>
    <name evidence="12" type="ORF">EDB81DRAFT_886318</name>
</gene>
<dbReference type="OrthoDB" id="10263753at2759"/>
<dbReference type="InterPro" id="IPR001754">
    <property type="entry name" value="OMPdeCOase_dom"/>
</dbReference>
<evidence type="ECO:0000313" key="12">
    <source>
        <dbReference type="EMBL" id="KAH7136204.1"/>
    </source>
</evidence>
<dbReference type="EC" id="4.1.1.23" evidence="3"/>
<reference evidence="12" key="1">
    <citation type="journal article" date="2021" name="Nat. Commun.">
        <title>Genetic determinants of endophytism in the Arabidopsis root mycobiome.</title>
        <authorList>
            <person name="Mesny F."/>
            <person name="Miyauchi S."/>
            <person name="Thiergart T."/>
            <person name="Pickel B."/>
            <person name="Atanasova L."/>
            <person name="Karlsson M."/>
            <person name="Huettel B."/>
            <person name="Barry K.W."/>
            <person name="Haridas S."/>
            <person name="Chen C."/>
            <person name="Bauer D."/>
            <person name="Andreopoulos W."/>
            <person name="Pangilinan J."/>
            <person name="LaButti K."/>
            <person name="Riley R."/>
            <person name="Lipzen A."/>
            <person name="Clum A."/>
            <person name="Drula E."/>
            <person name="Henrissat B."/>
            <person name="Kohler A."/>
            <person name="Grigoriev I.V."/>
            <person name="Martin F.M."/>
            <person name="Hacquard S."/>
        </authorList>
    </citation>
    <scope>NUCLEOTIDE SEQUENCE</scope>
    <source>
        <strain evidence="12">MPI-CAGE-AT-0147</strain>
    </source>
</reference>
<dbReference type="InterPro" id="IPR011060">
    <property type="entry name" value="RibuloseP-bd_barrel"/>
</dbReference>
<evidence type="ECO:0000259" key="11">
    <source>
        <dbReference type="Pfam" id="PF00215"/>
    </source>
</evidence>
<evidence type="ECO:0000256" key="10">
    <source>
        <dbReference type="PIRSR" id="PIRSR614732-2"/>
    </source>
</evidence>
<organism evidence="12 13">
    <name type="scientific">Dactylonectria macrodidyma</name>
    <dbReference type="NCBI Taxonomy" id="307937"/>
    <lineage>
        <taxon>Eukaryota</taxon>
        <taxon>Fungi</taxon>
        <taxon>Dikarya</taxon>
        <taxon>Ascomycota</taxon>
        <taxon>Pezizomycotina</taxon>
        <taxon>Sordariomycetes</taxon>
        <taxon>Hypocreomycetidae</taxon>
        <taxon>Hypocreales</taxon>
        <taxon>Nectriaceae</taxon>
        <taxon>Dactylonectria</taxon>
    </lineage>
</organism>
<feature type="binding site" evidence="10">
    <location>
        <position position="85"/>
    </location>
    <ligand>
        <name>substrate</name>
    </ligand>
</feature>
<dbReference type="PANTHER" id="PTHR32119">
    <property type="entry name" value="OROTIDINE 5'-PHOSPHATE DECARBOXYLASE"/>
    <property type="match status" value="1"/>
</dbReference>
<evidence type="ECO:0000256" key="6">
    <source>
        <dbReference type="ARBA" id="ARBA00022975"/>
    </source>
</evidence>
<name>A0A9P9IZL8_9HYPO</name>
<dbReference type="EMBL" id="JAGMUV010000013">
    <property type="protein sequence ID" value="KAH7136204.1"/>
    <property type="molecule type" value="Genomic_DNA"/>
</dbReference>
<evidence type="ECO:0000256" key="7">
    <source>
        <dbReference type="ARBA" id="ARBA00023239"/>
    </source>
</evidence>